<dbReference type="EMBL" id="CACVAT010000554">
    <property type="protein sequence ID" value="CAA6829901.1"/>
    <property type="molecule type" value="Genomic_DNA"/>
</dbReference>
<dbReference type="InterPro" id="IPR011579">
    <property type="entry name" value="ATPase_dom"/>
</dbReference>
<dbReference type="SUPFAM" id="SSF52540">
    <property type="entry name" value="P-loop containing nucleoside triphosphate hydrolases"/>
    <property type="match status" value="1"/>
</dbReference>
<feature type="domain" description="ATPase" evidence="1">
    <location>
        <begin position="3"/>
        <end position="207"/>
    </location>
</feature>
<evidence type="ECO:0000259" key="2">
    <source>
        <dbReference type="Pfam" id="PF03008"/>
    </source>
</evidence>
<protein>
    <submittedName>
        <fullName evidence="3">Archaeal ATPase, fused to C-terminal DUF234 domain</fullName>
    </submittedName>
</protein>
<dbReference type="InterPro" id="IPR004256">
    <property type="entry name" value="DUF234"/>
</dbReference>
<dbReference type="Pfam" id="PF01637">
    <property type="entry name" value="ATPase_2"/>
    <property type="match status" value="1"/>
</dbReference>
<dbReference type="PANTHER" id="PTHR34704">
    <property type="entry name" value="ATPASE"/>
    <property type="match status" value="1"/>
</dbReference>
<proteinExistence type="predicted"/>
<organism evidence="3">
    <name type="scientific">uncultured Thiotrichaceae bacterium</name>
    <dbReference type="NCBI Taxonomy" id="298394"/>
    <lineage>
        <taxon>Bacteria</taxon>
        <taxon>Pseudomonadati</taxon>
        <taxon>Pseudomonadota</taxon>
        <taxon>Gammaproteobacteria</taxon>
        <taxon>Thiotrichales</taxon>
        <taxon>Thiotrichaceae</taxon>
        <taxon>environmental samples</taxon>
    </lineage>
</organism>
<dbReference type="AlphaFoldDB" id="A0A6S6UGV4"/>
<evidence type="ECO:0000259" key="1">
    <source>
        <dbReference type="Pfam" id="PF01637"/>
    </source>
</evidence>
<sequence length="444" mass="51944">MKFYGRQAEIQQIQTITKQSKDNGKMTVITGRRRVGKTLLSLEASHTEKVLYLFIAKKTEALICQECIEVIQNNFDTPVIGDITRFRDVFKLLMELAKTQHFVLIIDEFQEFLRINPAVYSELQNLWDQYKRQSKVHLMFIGSIYSLMVKIFQNNKEPLFGRADRIIYLKPFQPETIRQIQQDEGHYTVENFFFAYLFTGGIPRYLEILIDNECFERETIIDFILSKNSPFLSEGRHLLIEEFGKDYGTYFSILELIATGKTGRGEIESILGINTGGYLQRLSETYDVIEIHRPINAKPNGKLQKYLIKDNFLNFWFRFIYRHTSAIEADNFTYVKRILERDLSSFSGLILERLFQSLLANTGDYNMIGNYWERGNQNEIDIVAVNDWDKSVLVAEVKLNASRIRMGKLKEKTAKLKQHYPKHNFQYRALSLENLDDTPPLLPQ</sequence>
<accession>A0A6S6UGV4</accession>
<gene>
    <name evidence="3" type="ORF">HELGO_WM57781</name>
</gene>
<dbReference type="Pfam" id="PF03008">
    <property type="entry name" value="DUF234"/>
    <property type="match status" value="1"/>
</dbReference>
<dbReference type="PANTHER" id="PTHR34704:SF1">
    <property type="entry name" value="ATPASE"/>
    <property type="match status" value="1"/>
</dbReference>
<dbReference type="Gene3D" id="3.40.50.300">
    <property type="entry name" value="P-loop containing nucleotide triphosphate hydrolases"/>
    <property type="match status" value="1"/>
</dbReference>
<dbReference type="GO" id="GO:0005524">
    <property type="term" value="F:ATP binding"/>
    <property type="evidence" value="ECO:0007669"/>
    <property type="project" value="InterPro"/>
</dbReference>
<evidence type="ECO:0000313" key="3">
    <source>
        <dbReference type="EMBL" id="CAA6829901.1"/>
    </source>
</evidence>
<name>A0A6S6UGV4_9GAMM</name>
<reference evidence="3" key="1">
    <citation type="submission" date="2020-01" db="EMBL/GenBank/DDBJ databases">
        <authorList>
            <person name="Meier V. D."/>
            <person name="Meier V D."/>
        </authorList>
    </citation>
    <scope>NUCLEOTIDE SEQUENCE</scope>
    <source>
        <strain evidence="3">HLG_WM_MAG_09</strain>
    </source>
</reference>
<feature type="domain" description="DUF234" evidence="2">
    <location>
        <begin position="316"/>
        <end position="401"/>
    </location>
</feature>
<dbReference type="InterPro" id="IPR027417">
    <property type="entry name" value="P-loop_NTPase"/>
</dbReference>